<feature type="transmembrane region" description="Helical" evidence="1">
    <location>
        <begin position="142"/>
        <end position="163"/>
    </location>
</feature>
<evidence type="ECO:0000313" key="2">
    <source>
        <dbReference type="EMBL" id="GIG47033.1"/>
    </source>
</evidence>
<feature type="transmembrane region" description="Helical" evidence="1">
    <location>
        <begin position="36"/>
        <end position="54"/>
    </location>
</feature>
<gene>
    <name evidence="2" type="ORF">Dsi01nite_050740</name>
</gene>
<proteinExistence type="predicted"/>
<feature type="transmembrane region" description="Helical" evidence="1">
    <location>
        <begin position="191"/>
        <end position="213"/>
    </location>
</feature>
<feature type="transmembrane region" description="Helical" evidence="1">
    <location>
        <begin position="117"/>
        <end position="135"/>
    </location>
</feature>
<keyword evidence="1" id="KW-0812">Transmembrane</keyword>
<dbReference type="GO" id="GO:0140359">
    <property type="term" value="F:ABC-type transporter activity"/>
    <property type="evidence" value="ECO:0007669"/>
    <property type="project" value="InterPro"/>
</dbReference>
<dbReference type="RefSeq" id="WP_203848781.1">
    <property type="nucleotide sequence ID" value="NZ_BAAAVW010000017.1"/>
</dbReference>
<feature type="transmembrane region" description="Helical" evidence="1">
    <location>
        <begin position="75"/>
        <end position="97"/>
    </location>
</feature>
<protein>
    <submittedName>
        <fullName evidence="2">ABC transporter permease</fullName>
    </submittedName>
</protein>
<dbReference type="EMBL" id="BONQ01000081">
    <property type="protein sequence ID" value="GIG47033.1"/>
    <property type="molecule type" value="Genomic_DNA"/>
</dbReference>
<keyword evidence="1" id="KW-1133">Transmembrane helix</keyword>
<comment type="caution">
    <text evidence="2">The sequence shown here is derived from an EMBL/GenBank/DDBJ whole genome shotgun (WGS) entry which is preliminary data.</text>
</comment>
<dbReference type="GO" id="GO:0005886">
    <property type="term" value="C:plasma membrane"/>
    <property type="evidence" value="ECO:0007669"/>
    <property type="project" value="UniProtKB-SubCell"/>
</dbReference>
<name>A0A919PRF3_9ACTN</name>
<keyword evidence="1" id="KW-0472">Membrane</keyword>
<dbReference type="Proteomes" id="UP000660611">
    <property type="component" value="Unassembled WGS sequence"/>
</dbReference>
<evidence type="ECO:0000313" key="3">
    <source>
        <dbReference type="Proteomes" id="UP000660611"/>
    </source>
</evidence>
<dbReference type="AlphaFoldDB" id="A0A919PRF3"/>
<keyword evidence="3" id="KW-1185">Reference proteome</keyword>
<reference evidence="2" key="1">
    <citation type="submission" date="2021-01" db="EMBL/GenBank/DDBJ databases">
        <title>Whole genome shotgun sequence of Dactylosporangium siamense NBRC 106093.</title>
        <authorList>
            <person name="Komaki H."/>
            <person name="Tamura T."/>
        </authorList>
    </citation>
    <scope>NUCLEOTIDE SEQUENCE</scope>
    <source>
        <strain evidence="2">NBRC 106093</strain>
    </source>
</reference>
<sequence>MKLTTTRAPWLLLAAAQLVVIVGVSGADDAVKGVAHVGLASMFPLMLGIMAVAGEYRHQTVTDTYLTTPHRGRVIAAKLVVHTGAGLGFGLVGAAVALGTTAALQRFELTAELTRTVVGAVCWNTVFAAIGVGVGAMIRNQVAAIAAALAWLALVEGVVAELVGRDAARWLPFTAGTALGNLPLDVDLSQAAAASVLTSYAIALTVLAVATTVRRDALP</sequence>
<evidence type="ECO:0000256" key="1">
    <source>
        <dbReference type="SAM" id="Phobius"/>
    </source>
</evidence>
<organism evidence="2 3">
    <name type="scientific">Dactylosporangium siamense</name>
    <dbReference type="NCBI Taxonomy" id="685454"/>
    <lineage>
        <taxon>Bacteria</taxon>
        <taxon>Bacillati</taxon>
        <taxon>Actinomycetota</taxon>
        <taxon>Actinomycetes</taxon>
        <taxon>Micromonosporales</taxon>
        <taxon>Micromonosporaceae</taxon>
        <taxon>Dactylosporangium</taxon>
    </lineage>
</organism>
<accession>A0A919PRF3</accession>